<dbReference type="Pfam" id="PF05496">
    <property type="entry name" value="RuvB_N"/>
    <property type="match status" value="1"/>
</dbReference>
<dbReference type="InterPro" id="IPR051314">
    <property type="entry name" value="AAA_ATPase_RarA/MGS1/WRNIP1"/>
</dbReference>
<dbReference type="Gene3D" id="1.10.8.60">
    <property type="match status" value="1"/>
</dbReference>
<dbReference type="FunFam" id="1.10.8.60:FF:000029">
    <property type="entry name" value="Replication-associated recombination protein A"/>
    <property type="match status" value="1"/>
</dbReference>
<dbReference type="AlphaFoldDB" id="A0A174D0N8"/>
<dbReference type="Proteomes" id="UP000261257">
    <property type="component" value="Unassembled WGS sequence"/>
</dbReference>
<name>A0A174D0N8_9FIRM</name>
<evidence type="ECO:0000256" key="6">
    <source>
        <dbReference type="ARBA" id="ARBA00022840"/>
    </source>
</evidence>
<dbReference type="InterPro" id="IPR008921">
    <property type="entry name" value="DNA_pol3_clamp-load_cplx_C"/>
</dbReference>
<dbReference type="GO" id="GO:0006261">
    <property type="term" value="P:DNA-templated DNA replication"/>
    <property type="evidence" value="ECO:0007669"/>
    <property type="project" value="TreeGrafter"/>
</dbReference>
<dbReference type="CDD" id="cd18139">
    <property type="entry name" value="HLD_clamp_RarA"/>
    <property type="match status" value="1"/>
</dbReference>
<dbReference type="Gene3D" id="1.20.272.10">
    <property type="match status" value="1"/>
</dbReference>
<evidence type="ECO:0000313" key="9">
    <source>
        <dbReference type="EMBL" id="RGM07988.1"/>
    </source>
</evidence>
<dbReference type="SMART" id="SM00382">
    <property type="entry name" value="AAA"/>
    <property type="match status" value="1"/>
</dbReference>
<dbReference type="EMBL" id="QSSQ01000002">
    <property type="protein sequence ID" value="RGM07988.1"/>
    <property type="molecule type" value="Genomic_DNA"/>
</dbReference>
<dbReference type="Pfam" id="PF12002">
    <property type="entry name" value="MgsA_C"/>
    <property type="match status" value="1"/>
</dbReference>
<dbReference type="EMBL" id="CYZE01000004">
    <property type="protein sequence ID" value="CUO17416.1"/>
    <property type="molecule type" value="Genomic_DNA"/>
</dbReference>
<evidence type="ECO:0000256" key="1">
    <source>
        <dbReference type="ARBA" id="ARBA00002393"/>
    </source>
</evidence>
<dbReference type="CDD" id="cd00009">
    <property type="entry name" value="AAA"/>
    <property type="match status" value="1"/>
</dbReference>
<organism evidence="8 10">
    <name type="scientific">Hungatella hathewayi</name>
    <dbReference type="NCBI Taxonomy" id="154046"/>
    <lineage>
        <taxon>Bacteria</taxon>
        <taxon>Bacillati</taxon>
        <taxon>Bacillota</taxon>
        <taxon>Clostridia</taxon>
        <taxon>Lachnospirales</taxon>
        <taxon>Lachnospiraceae</taxon>
        <taxon>Hungatella</taxon>
    </lineage>
</organism>
<dbReference type="Gene3D" id="3.40.50.300">
    <property type="entry name" value="P-loop containing nucleotide triphosphate hydrolases"/>
    <property type="match status" value="1"/>
</dbReference>
<dbReference type="InterPro" id="IPR003593">
    <property type="entry name" value="AAA+_ATPase"/>
</dbReference>
<dbReference type="InterPro" id="IPR008824">
    <property type="entry name" value="RuvB-like_N"/>
</dbReference>
<comment type="function">
    <text evidence="1">DNA-dependent ATPase that plays important roles in cellular responses to stalled DNA replication processes.</text>
</comment>
<reference evidence="9 11" key="2">
    <citation type="submission" date="2018-08" db="EMBL/GenBank/DDBJ databases">
        <title>A genome reference for cultivated species of the human gut microbiota.</title>
        <authorList>
            <person name="Zou Y."/>
            <person name="Xue W."/>
            <person name="Luo G."/>
        </authorList>
    </citation>
    <scope>NUCLEOTIDE SEQUENCE [LARGE SCALE GENOMIC DNA]</scope>
    <source>
        <strain evidence="9 11">TF05-11AC</strain>
    </source>
</reference>
<dbReference type="InterPro" id="IPR021886">
    <property type="entry name" value="MgsA_C"/>
</dbReference>
<evidence type="ECO:0000313" key="8">
    <source>
        <dbReference type="EMBL" id="CUO17416.1"/>
    </source>
</evidence>
<proteinExistence type="inferred from homology"/>
<dbReference type="GO" id="GO:0009378">
    <property type="term" value="F:four-way junction helicase activity"/>
    <property type="evidence" value="ECO:0007669"/>
    <property type="project" value="InterPro"/>
</dbReference>
<dbReference type="SUPFAM" id="SSF48019">
    <property type="entry name" value="post-AAA+ oligomerization domain-like"/>
    <property type="match status" value="1"/>
</dbReference>
<dbReference type="GO" id="GO:0008047">
    <property type="term" value="F:enzyme activator activity"/>
    <property type="evidence" value="ECO:0007669"/>
    <property type="project" value="TreeGrafter"/>
</dbReference>
<dbReference type="RefSeq" id="WP_002601707.1">
    <property type="nucleotide sequence ID" value="NZ_CABIXC010000004.1"/>
</dbReference>
<dbReference type="PANTHER" id="PTHR13779:SF7">
    <property type="entry name" value="ATPASE WRNIP1"/>
    <property type="match status" value="1"/>
</dbReference>
<sequence>MDLFDFMRENTMDKESPLASRLRPVTLDEVVGQQHIIGKDKLLYRAIKADKLGSVIFYGPPGTGKTTLAKVIANTTSADFKQINATVAGKKDMEEIVKEAKDSLGMFGKKTILFVDEIHRFNKGQQDYLLPFVEDGTLTLIGATTENPYFEVNGALLSRSRVFELKPLEREDIRELIRRAVYDKDKGMGVYNAVIDEEAMNFLADVANGDARAALNAVELGVMTTERDPADGKIHIDIDVAQECIQKRVVRYDKDGDNHYDTISAFIKSMRGSDPDAAVYYLARMLYAGEDMKFIARRIMICAAEDVGNADPQALVVAVAAAQAAERIGLPEAQIILSQAVTYVATAPKSNAACNAVFDALEAVKSRKTMPVPVHLQDAHYKGAAKLGHGQGYLYAHDFPNHYVKQQYLPDGMEGSVFYQPTENGYERKIKEHMEFIRNEAEE</sequence>
<evidence type="ECO:0000256" key="2">
    <source>
        <dbReference type="ARBA" id="ARBA00008959"/>
    </source>
</evidence>
<comment type="similarity">
    <text evidence="2">Belongs to the AAA ATPase family. RarA/MGS1/WRNIP1 subfamily.</text>
</comment>
<evidence type="ECO:0000259" key="7">
    <source>
        <dbReference type="SMART" id="SM00382"/>
    </source>
</evidence>
<dbReference type="FunFam" id="3.40.50.300:FF:000137">
    <property type="entry name" value="Replication-associated recombination protein A"/>
    <property type="match status" value="1"/>
</dbReference>
<evidence type="ECO:0000256" key="3">
    <source>
        <dbReference type="ARBA" id="ARBA00020776"/>
    </source>
</evidence>
<dbReference type="FunFam" id="1.10.3710.10:FF:000003">
    <property type="entry name" value="ATPase, AAA family protein"/>
    <property type="match status" value="1"/>
</dbReference>
<dbReference type="GO" id="GO:0006310">
    <property type="term" value="P:DNA recombination"/>
    <property type="evidence" value="ECO:0007669"/>
    <property type="project" value="InterPro"/>
</dbReference>
<feature type="domain" description="AAA+ ATPase" evidence="7">
    <location>
        <begin position="51"/>
        <end position="172"/>
    </location>
</feature>
<reference evidence="8 10" key="1">
    <citation type="submission" date="2015-09" db="EMBL/GenBank/DDBJ databases">
        <authorList>
            <consortium name="Pathogen Informatics"/>
        </authorList>
    </citation>
    <scope>NUCLEOTIDE SEQUENCE [LARGE SCALE GENOMIC DNA]</scope>
    <source>
        <strain evidence="8 10">2789STDY5608850</strain>
    </source>
</reference>
<dbReference type="GO" id="GO:0005524">
    <property type="term" value="F:ATP binding"/>
    <property type="evidence" value="ECO:0007669"/>
    <property type="project" value="UniProtKB-KW"/>
</dbReference>
<accession>A0A174D0N8</accession>
<dbReference type="GO" id="GO:0003677">
    <property type="term" value="F:DNA binding"/>
    <property type="evidence" value="ECO:0007669"/>
    <property type="project" value="InterPro"/>
</dbReference>
<protein>
    <recommendedName>
        <fullName evidence="3">Replication-associated recombination protein A</fullName>
    </recommendedName>
</protein>
<dbReference type="InterPro" id="IPR032423">
    <property type="entry name" value="AAA_assoc_2"/>
</dbReference>
<dbReference type="PANTHER" id="PTHR13779">
    <property type="entry name" value="WERNER HELICASE-INTERACTING PROTEIN 1 FAMILY MEMBER"/>
    <property type="match status" value="1"/>
</dbReference>
<dbReference type="GO" id="GO:0000731">
    <property type="term" value="P:DNA synthesis involved in DNA repair"/>
    <property type="evidence" value="ECO:0007669"/>
    <property type="project" value="TreeGrafter"/>
</dbReference>
<evidence type="ECO:0000313" key="11">
    <source>
        <dbReference type="Proteomes" id="UP000261257"/>
    </source>
</evidence>
<dbReference type="Gene3D" id="1.10.3710.10">
    <property type="entry name" value="DNA polymerase III clamp loader subunits, C-terminal domain"/>
    <property type="match status" value="1"/>
</dbReference>
<gene>
    <name evidence="8" type="primary">rarA_2</name>
    <name evidence="9" type="ORF">DXC39_05825</name>
    <name evidence="8" type="ORF">ERS852407_02061</name>
</gene>
<dbReference type="SUPFAM" id="SSF52540">
    <property type="entry name" value="P-loop containing nucleoside triphosphate hydrolases"/>
    <property type="match status" value="1"/>
</dbReference>
<keyword evidence="5" id="KW-0547">Nucleotide-binding</keyword>
<evidence type="ECO:0000256" key="4">
    <source>
        <dbReference type="ARBA" id="ARBA00022705"/>
    </source>
</evidence>
<keyword evidence="4" id="KW-0235">DNA replication</keyword>
<dbReference type="InterPro" id="IPR027417">
    <property type="entry name" value="P-loop_NTPase"/>
</dbReference>
<dbReference type="Pfam" id="PF16193">
    <property type="entry name" value="AAA_assoc_2"/>
    <property type="match status" value="1"/>
</dbReference>
<evidence type="ECO:0000313" key="10">
    <source>
        <dbReference type="Proteomes" id="UP000095651"/>
    </source>
</evidence>
<dbReference type="FunFam" id="1.20.272.10:FF:000001">
    <property type="entry name" value="Putative AAA family ATPase"/>
    <property type="match status" value="1"/>
</dbReference>
<dbReference type="GO" id="GO:0017116">
    <property type="term" value="F:single-stranded DNA helicase activity"/>
    <property type="evidence" value="ECO:0007669"/>
    <property type="project" value="TreeGrafter"/>
</dbReference>
<keyword evidence="6" id="KW-0067">ATP-binding</keyword>
<evidence type="ECO:0000256" key="5">
    <source>
        <dbReference type="ARBA" id="ARBA00022741"/>
    </source>
</evidence>
<dbReference type="Proteomes" id="UP000095651">
    <property type="component" value="Unassembled WGS sequence"/>
</dbReference>